<organism evidence="2 3">
    <name type="scientific">Polyrhizophydium stewartii</name>
    <dbReference type="NCBI Taxonomy" id="2732419"/>
    <lineage>
        <taxon>Eukaryota</taxon>
        <taxon>Fungi</taxon>
        <taxon>Fungi incertae sedis</taxon>
        <taxon>Chytridiomycota</taxon>
        <taxon>Chytridiomycota incertae sedis</taxon>
        <taxon>Chytridiomycetes</taxon>
        <taxon>Rhizophydiales</taxon>
        <taxon>Rhizophydiales incertae sedis</taxon>
        <taxon>Polyrhizophydium</taxon>
    </lineage>
</organism>
<keyword evidence="3" id="KW-1185">Reference proteome</keyword>
<sequence>MRTLIGEGDPLRITFMLRQQTESNSHQRFPARVGGVLQAIDTAGAPFSIVTRESECVVETVLDVPLTDSDLFRRARIIFERLRAEMASHGLDLEWLPGMTGVHALKKDPVSKRLPLRTVADFHEGIRQSRRRRGDRNNFFLELFMFVLVRDLPKSDKAASAAKGKAKIATANDSLHQAMGSRSATPPPAKQQAELSAPLTPPEDDHDAVVPSLSSRAAIELPREPPTAPRTAVLSPPSSQLPSADERTATIHLQLNGVWVPAVIRASDIYDILNIPHDFDFQRFYDSFIKDRAIPGSK</sequence>
<feature type="region of interest" description="Disordered" evidence="1">
    <location>
        <begin position="177"/>
        <end position="243"/>
    </location>
</feature>
<dbReference type="Proteomes" id="UP001527925">
    <property type="component" value="Unassembled WGS sequence"/>
</dbReference>
<evidence type="ECO:0000256" key="1">
    <source>
        <dbReference type="SAM" id="MobiDB-lite"/>
    </source>
</evidence>
<reference evidence="2 3" key="1">
    <citation type="submission" date="2023-09" db="EMBL/GenBank/DDBJ databases">
        <title>Pangenome analysis of Batrachochytrium dendrobatidis and related Chytrids.</title>
        <authorList>
            <person name="Yacoub M.N."/>
            <person name="Stajich J.E."/>
            <person name="James T.Y."/>
        </authorList>
    </citation>
    <scope>NUCLEOTIDE SEQUENCE [LARGE SCALE GENOMIC DNA]</scope>
    <source>
        <strain evidence="2 3">JEL0888</strain>
    </source>
</reference>
<name>A0ABR4N876_9FUNG</name>
<evidence type="ECO:0000313" key="3">
    <source>
        <dbReference type="Proteomes" id="UP001527925"/>
    </source>
</evidence>
<gene>
    <name evidence="2" type="ORF">HK105_204650</name>
</gene>
<dbReference type="EMBL" id="JADGIZ020000021">
    <property type="protein sequence ID" value="KAL2915705.1"/>
    <property type="molecule type" value="Genomic_DNA"/>
</dbReference>
<comment type="caution">
    <text evidence="2">The sequence shown here is derived from an EMBL/GenBank/DDBJ whole genome shotgun (WGS) entry which is preliminary data.</text>
</comment>
<proteinExistence type="predicted"/>
<evidence type="ECO:0000313" key="2">
    <source>
        <dbReference type="EMBL" id="KAL2915705.1"/>
    </source>
</evidence>
<protein>
    <submittedName>
        <fullName evidence="2">Uncharacterized protein</fullName>
    </submittedName>
</protein>
<accession>A0ABR4N876</accession>